<gene>
    <name evidence="1" type="ORF">COW24_02190</name>
</gene>
<dbReference type="AlphaFoldDB" id="A0A2M7H491"/>
<dbReference type="Proteomes" id="UP000230292">
    <property type="component" value="Unassembled WGS sequence"/>
</dbReference>
<name>A0A2M7H491_9BACT</name>
<sequence>MTVDSALDAIPIRAKGRDANKTEAFLYRRMEKSDPMLAEISIEARKLEQQRSAHLEDITAGQLEVAGDYEQLEKLPDLRRFPVSIARRGGVITREPDRFSFLFDEATQAALPTVLRLTEPQLAAAAQWDMIPTLELPQGITDKGRAARGDKGRAEALMIDDLAFRAVRRIFNVAKRQRVVDLRRHYSGQSIDEVIASLDEAAANQESEVAINWRRVYADYISPATMAERLVETCLTRAGEFTPLPLTTYSAKVGTDLMTGVDLYARYGKDDESALMVGLDVTTSTNYDVVYRKKMQASAADPNQTVRDPRDPSRRVPVTFTIVDVPSVDTRSALVNWQRLRGNSAITPEFFLRYDHRRDLVQRAMQRIRRPDGTHPLGEAEKNMDYYLQAYGAHETKGHIPRNEMLDYRELEKMASK</sequence>
<proteinExistence type="predicted"/>
<reference evidence="1 2" key="1">
    <citation type="submission" date="2017-09" db="EMBL/GenBank/DDBJ databases">
        <title>Depth-based differentiation of microbial function through sediment-hosted aquifers and enrichment of novel symbionts in the deep terrestrial subsurface.</title>
        <authorList>
            <person name="Probst A.J."/>
            <person name="Ladd B."/>
            <person name="Jarett J.K."/>
            <person name="Geller-Mcgrath D.E."/>
            <person name="Sieber C.M."/>
            <person name="Emerson J.B."/>
            <person name="Anantharaman K."/>
            <person name="Thomas B.C."/>
            <person name="Malmstrom R."/>
            <person name="Stieglmeier M."/>
            <person name="Klingl A."/>
            <person name="Woyke T."/>
            <person name="Ryan C.M."/>
            <person name="Banfield J.F."/>
        </authorList>
    </citation>
    <scope>NUCLEOTIDE SEQUENCE [LARGE SCALE GENOMIC DNA]</scope>
    <source>
        <strain evidence="1">CG15_BIG_FIL_POST_REV_8_21_14_020_45_12</strain>
    </source>
</reference>
<evidence type="ECO:0000313" key="2">
    <source>
        <dbReference type="Proteomes" id="UP000230292"/>
    </source>
</evidence>
<dbReference type="EMBL" id="PFGC01000028">
    <property type="protein sequence ID" value="PIW37052.1"/>
    <property type="molecule type" value="Genomic_DNA"/>
</dbReference>
<evidence type="ECO:0000313" key="1">
    <source>
        <dbReference type="EMBL" id="PIW37052.1"/>
    </source>
</evidence>
<accession>A0A2M7H491</accession>
<protein>
    <submittedName>
        <fullName evidence="1">Uncharacterized protein</fullName>
    </submittedName>
</protein>
<comment type="caution">
    <text evidence="1">The sequence shown here is derived from an EMBL/GenBank/DDBJ whole genome shotgun (WGS) entry which is preliminary data.</text>
</comment>
<organism evidence="1 2">
    <name type="scientific">Candidatus Kerfeldbacteria bacterium CG15_BIG_FIL_POST_REV_8_21_14_020_45_12</name>
    <dbReference type="NCBI Taxonomy" id="2014247"/>
    <lineage>
        <taxon>Bacteria</taxon>
        <taxon>Candidatus Kerfeldiibacteriota</taxon>
    </lineage>
</organism>